<evidence type="ECO:0000259" key="1">
    <source>
        <dbReference type="Pfam" id="PF13734"/>
    </source>
</evidence>
<comment type="caution">
    <text evidence="2">The sequence shown here is derived from an EMBL/GenBank/DDBJ whole genome shotgun (WGS) entry which is preliminary data.</text>
</comment>
<keyword evidence="2" id="KW-0646">Protease inhibitor</keyword>
<evidence type="ECO:0000313" key="3">
    <source>
        <dbReference type="Proteomes" id="UP001589585"/>
    </source>
</evidence>
<dbReference type="PROSITE" id="PS51257">
    <property type="entry name" value="PROKAR_LIPOPROTEIN"/>
    <property type="match status" value="1"/>
</dbReference>
<dbReference type="InterPro" id="IPR044934">
    <property type="entry name" value="Streptopain_sf"/>
</dbReference>
<name>A0ABV5FAZ0_9FLAO</name>
<proteinExistence type="predicted"/>
<dbReference type="InterPro" id="IPR038765">
    <property type="entry name" value="Papain-like_cys_pep_sf"/>
</dbReference>
<organism evidence="2 3">
    <name type="scientific">Mariniflexile ostreae</name>
    <dbReference type="NCBI Taxonomy" id="1520892"/>
    <lineage>
        <taxon>Bacteria</taxon>
        <taxon>Pseudomonadati</taxon>
        <taxon>Bacteroidota</taxon>
        <taxon>Flavobacteriia</taxon>
        <taxon>Flavobacteriales</taxon>
        <taxon>Flavobacteriaceae</taxon>
        <taxon>Mariniflexile</taxon>
    </lineage>
</organism>
<dbReference type="RefSeq" id="WP_379860791.1">
    <property type="nucleotide sequence ID" value="NZ_JBHMFC010000023.1"/>
</dbReference>
<protein>
    <submittedName>
        <fullName evidence="2">Spi family protease inhibitor</fullName>
    </submittedName>
</protein>
<evidence type="ECO:0000313" key="2">
    <source>
        <dbReference type="EMBL" id="MFB9056601.1"/>
    </source>
</evidence>
<dbReference type="Pfam" id="PF13734">
    <property type="entry name" value="Inhibitor_I69"/>
    <property type="match status" value="1"/>
</dbReference>
<reference evidence="2 3" key="1">
    <citation type="submission" date="2024-09" db="EMBL/GenBank/DDBJ databases">
        <authorList>
            <person name="Sun Q."/>
            <person name="Mori K."/>
        </authorList>
    </citation>
    <scope>NUCLEOTIDE SEQUENCE [LARGE SCALE GENOMIC DNA]</scope>
    <source>
        <strain evidence="2 3">CECT 8622</strain>
    </source>
</reference>
<dbReference type="EMBL" id="JBHMFC010000023">
    <property type="protein sequence ID" value="MFB9056601.1"/>
    <property type="molecule type" value="Genomic_DNA"/>
</dbReference>
<keyword evidence="3" id="KW-1185">Reference proteome</keyword>
<feature type="domain" description="Spi protease inhibitor" evidence="1">
    <location>
        <begin position="69"/>
        <end position="142"/>
    </location>
</feature>
<dbReference type="SUPFAM" id="SSF54001">
    <property type="entry name" value="Cysteine proteinases"/>
    <property type="match status" value="1"/>
</dbReference>
<dbReference type="Proteomes" id="UP001589585">
    <property type="component" value="Unassembled WGS sequence"/>
</dbReference>
<gene>
    <name evidence="2" type="ORF">ACFFU9_07555</name>
</gene>
<dbReference type="GO" id="GO:0030414">
    <property type="term" value="F:peptidase inhibitor activity"/>
    <property type="evidence" value="ECO:0007669"/>
    <property type="project" value="UniProtKB-KW"/>
</dbReference>
<accession>A0ABV5FAZ0</accession>
<dbReference type="Gene3D" id="3.90.70.50">
    <property type="entry name" value="Peptidase C10, streptopain"/>
    <property type="match status" value="1"/>
</dbReference>
<sequence length="186" mass="21390">MKRTYLIITTIITLFFLGCETDNLKDEMATDKENQFVLNETEMLKVAGEVQFGSKTNLKSAAHNSNTKSTTVSQKLYDYKIINESGRPCYYIINYEGGGFIILAADKRSEPLLAYSYESSFPLNEKEIPDGLLEWKENTIKEIKELRNQKRVNDYVMERWNKAMKDGWPSIIPTPGDPPNELEKKC</sequence>
<dbReference type="InterPro" id="IPR025896">
    <property type="entry name" value="Spi_Prtas-inh"/>
</dbReference>